<dbReference type="OrthoDB" id="6342240at2759"/>
<comment type="caution">
    <text evidence="2">The sequence shown here is derived from an EMBL/GenBank/DDBJ whole genome shotgun (WGS) entry which is preliminary data.</text>
</comment>
<evidence type="ECO:0000256" key="1">
    <source>
        <dbReference type="SAM" id="MobiDB-lite"/>
    </source>
</evidence>
<feature type="region of interest" description="Disordered" evidence="1">
    <location>
        <begin position="97"/>
        <end position="117"/>
    </location>
</feature>
<evidence type="ECO:0000313" key="2">
    <source>
        <dbReference type="EMBL" id="KAG0720452.1"/>
    </source>
</evidence>
<dbReference type="Proteomes" id="UP000770661">
    <property type="component" value="Unassembled WGS sequence"/>
</dbReference>
<dbReference type="EMBL" id="JACEEZ010012855">
    <property type="protein sequence ID" value="KAG0720452.1"/>
    <property type="molecule type" value="Genomic_DNA"/>
</dbReference>
<sequence>MTSERGRRLEGGLQCAPHGIYKAASGLLRCPAPESRLAPPRRPGRRGRSARVLFPAYGKRAPNDNNRQITERSNFYSNRYGRSQGTPEIKVRSSRFVGGSRYGKRSGVAQRSPMPFIGPPDSEGGGWGRLCSWAILGLSSGFVAAAPAMSETRAVRASTHTGGQREVR</sequence>
<accession>A0A8J5CUM8</accession>
<organism evidence="2 3">
    <name type="scientific">Chionoecetes opilio</name>
    <name type="common">Atlantic snow crab</name>
    <name type="synonym">Cancer opilio</name>
    <dbReference type="NCBI Taxonomy" id="41210"/>
    <lineage>
        <taxon>Eukaryota</taxon>
        <taxon>Metazoa</taxon>
        <taxon>Ecdysozoa</taxon>
        <taxon>Arthropoda</taxon>
        <taxon>Crustacea</taxon>
        <taxon>Multicrustacea</taxon>
        <taxon>Malacostraca</taxon>
        <taxon>Eumalacostraca</taxon>
        <taxon>Eucarida</taxon>
        <taxon>Decapoda</taxon>
        <taxon>Pleocyemata</taxon>
        <taxon>Brachyura</taxon>
        <taxon>Eubrachyura</taxon>
        <taxon>Majoidea</taxon>
        <taxon>Majidae</taxon>
        <taxon>Chionoecetes</taxon>
    </lineage>
</organism>
<reference evidence="2" key="1">
    <citation type="submission" date="2020-07" db="EMBL/GenBank/DDBJ databases">
        <title>The High-quality genome of the commercially important snow crab, Chionoecetes opilio.</title>
        <authorList>
            <person name="Jeong J.-H."/>
            <person name="Ryu S."/>
        </authorList>
    </citation>
    <scope>NUCLEOTIDE SEQUENCE</scope>
    <source>
        <strain evidence="2">MADBK_172401_WGS</strain>
        <tissue evidence="2">Digestive gland</tissue>
    </source>
</reference>
<protein>
    <submittedName>
        <fullName evidence="2">Uncharacterized protein</fullName>
    </submittedName>
</protein>
<keyword evidence="3" id="KW-1185">Reference proteome</keyword>
<gene>
    <name evidence="2" type="ORF">GWK47_048485</name>
</gene>
<dbReference type="AlphaFoldDB" id="A0A8J5CUM8"/>
<proteinExistence type="predicted"/>
<evidence type="ECO:0000313" key="3">
    <source>
        <dbReference type="Proteomes" id="UP000770661"/>
    </source>
</evidence>
<name>A0A8J5CUM8_CHIOP</name>